<evidence type="ECO:0000313" key="2">
    <source>
        <dbReference type="Proteomes" id="UP000091857"/>
    </source>
</evidence>
<proteinExistence type="predicted"/>
<dbReference type="Proteomes" id="UP000091857">
    <property type="component" value="Chromosome 3"/>
</dbReference>
<sequence>MGELQFTSLHVLFVFPFIFFFFFFFMAMKRRAKPSSQKLPPGPWKLPVIGNMHQLLDTLPHRSLARLAMKYGPLMHLKLGEVSTVVVSSPDIAKQILKTHDIDFAQRSSFLAPEIITYDCTDIVFSPYGGYWRQLRKICMVELLSTKRVQSFRWIREEEVENLIKAISSHEGSPINVSDLIFSLTYGMVSRAAFGKKYKDQEQFMKVIKKVFELASGFSVADMYPSIKLLQKATGLRPKLEKLHGIADRILGNIIKEHRNKNGNEMEEDTVDVLLKLQEHADLEFPISDKIIKTVILDLFSAGSDTSSATMEWAISEMLRNPRILRRAQTEVRYLFRDKGKVDEDGLHELKFLNCIIKETLRLHPPVPLIPRESRTNVEINGYHIPVKTKVTINAWAIGRDPKHWTEAEKFYPERFLDSSINYKGTDFEFIPFGSGRRICPGIAFAMANIELPLAQLLYHFDWKLPKGMKNEDLDMTEDYGLTSRRKRHLFVVPTSYHL</sequence>
<gene>
    <name evidence="1" type="ORF">MANES_03G138800v8</name>
</gene>
<organism evidence="1 2">
    <name type="scientific">Manihot esculenta</name>
    <name type="common">Cassava</name>
    <name type="synonym">Jatropha manihot</name>
    <dbReference type="NCBI Taxonomy" id="3983"/>
    <lineage>
        <taxon>Eukaryota</taxon>
        <taxon>Viridiplantae</taxon>
        <taxon>Streptophyta</taxon>
        <taxon>Embryophyta</taxon>
        <taxon>Tracheophyta</taxon>
        <taxon>Spermatophyta</taxon>
        <taxon>Magnoliopsida</taxon>
        <taxon>eudicotyledons</taxon>
        <taxon>Gunneridae</taxon>
        <taxon>Pentapetalae</taxon>
        <taxon>rosids</taxon>
        <taxon>fabids</taxon>
        <taxon>Malpighiales</taxon>
        <taxon>Euphorbiaceae</taxon>
        <taxon>Crotonoideae</taxon>
        <taxon>Manihoteae</taxon>
        <taxon>Manihot</taxon>
    </lineage>
</organism>
<keyword evidence="2" id="KW-1185">Reference proteome</keyword>
<name>A0ACB7I0B1_MANES</name>
<evidence type="ECO:0000313" key="1">
    <source>
        <dbReference type="EMBL" id="KAG8658342.1"/>
    </source>
</evidence>
<reference evidence="2" key="1">
    <citation type="journal article" date="2016" name="Nat. Biotechnol.">
        <title>Sequencing wild and cultivated cassava and related species reveals extensive interspecific hybridization and genetic diversity.</title>
        <authorList>
            <person name="Bredeson J.V."/>
            <person name="Lyons J.B."/>
            <person name="Prochnik S.E."/>
            <person name="Wu G.A."/>
            <person name="Ha C.M."/>
            <person name="Edsinger-Gonzales E."/>
            <person name="Grimwood J."/>
            <person name="Schmutz J."/>
            <person name="Rabbi I.Y."/>
            <person name="Egesi C."/>
            <person name="Nauluvula P."/>
            <person name="Lebot V."/>
            <person name="Ndunguru J."/>
            <person name="Mkamilo G."/>
            <person name="Bart R.S."/>
            <person name="Setter T.L."/>
            <person name="Gleadow R.M."/>
            <person name="Kulakow P."/>
            <person name="Ferguson M.E."/>
            <person name="Rounsley S."/>
            <person name="Rokhsar D.S."/>
        </authorList>
    </citation>
    <scope>NUCLEOTIDE SEQUENCE [LARGE SCALE GENOMIC DNA]</scope>
    <source>
        <strain evidence="2">cv. AM560-2</strain>
    </source>
</reference>
<accession>A0ACB7I0B1</accession>
<comment type="caution">
    <text evidence="1">The sequence shown here is derived from an EMBL/GenBank/DDBJ whole genome shotgun (WGS) entry which is preliminary data.</text>
</comment>
<protein>
    <submittedName>
        <fullName evidence="1">Uncharacterized protein</fullName>
    </submittedName>
</protein>
<dbReference type="EMBL" id="CM004389">
    <property type="protein sequence ID" value="KAG8658342.1"/>
    <property type="molecule type" value="Genomic_DNA"/>
</dbReference>